<dbReference type="FunFam" id="1.25.10.10:FF:002106">
    <property type="entry name" value="Uncharacterized protein"/>
    <property type="match status" value="1"/>
</dbReference>
<dbReference type="PANTHER" id="PTHR10648">
    <property type="entry name" value="SERINE/THREONINE-PROTEIN PHOSPHATASE PP2A 65 KDA REGULATORY SUBUNIT"/>
    <property type="match status" value="1"/>
</dbReference>
<evidence type="ECO:0000256" key="2">
    <source>
        <dbReference type="PROSITE-ProRule" id="PRU00103"/>
    </source>
</evidence>
<evidence type="ECO:0000259" key="4">
    <source>
        <dbReference type="Pfam" id="PF22956"/>
    </source>
</evidence>
<dbReference type="Proteomes" id="UP000007110">
    <property type="component" value="Unassembled WGS sequence"/>
</dbReference>
<evidence type="ECO:0000313" key="5">
    <source>
        <dbReference type="EnsemblMetazoa" id="XP_030831727"/>
    </source>
</evidence>
<reference evidence="5" key="2">
    <citation type="submission" date="2021-01" db="UniProtKB">
        <authorList>
            <consortium name="EnsemblMetazoa"/>
        </authorList>
    </citation>
    <scope>IDENTIFICATION</scope>
</reference>
<feature type="compositionally biased region" description="Polar residues" evidence="3">
    <location>
        <begin position="386"/>
        <end position="401"/>
    </location>
</feature>
<feature type="region of interest" description="Disordered" evidence="3">
    <location>
        <begin position="383"/>
        <end position="408"/>
    </location>
</feature>
<evidence type="ECO:0000256" key="3">
    <source>
        <dbReference type="SAM" id="MobiDB-lite"/>
    </source>
</evidence>
<dbReference type="EnsemblMetazoa" id="XM_030975867">
    <property type="protein sequence ID" value="XP_030831727"/>
    <property type="gene ID" value="LOC576704"/>
</dbReference>
<accession>A0A7M7N7U7</accession>
<feature type="region of interest" description="Disordered" evidence="3">
    <location>
        <begin position="445"/>
        <end position="555"/>
    </location>
</feature>
<feature type="domain" description="Phosphatase 2A Regulatory Subunit A helical" evidence="4">
    <location>
        <begin position="98"/>
        <end position="325"/>
    </location>
</feature>
<dbReference type="InterPro" id="IPR021133">
    <property type="entry name" value="HEAT_type_2"/>
</dbReference>
<reference evidence="6" key="1">
    <citation type="submission" date="2015-02" db="EMBL/GenBank/DDBJ databases">
        <title>Genome sequencing for Strongylocentrotus purpuratus.</title>
        <authorList>
            <person name="Murali S."/>
            <person name="Liu Y."/>
            <person name="Vee V."/>
            <person name="English A."/>
            <person name="Wang M."/>
            <person name="Skinner E."/>
            <person name="Han Y."/>
            <person name="Muzny D.M."/>
            <person name="Worley K.C."/>
            <person name="Gibbs R.A."/>
        </authorList>
    </citation>
    <scope>NUCLEOTIDE SEQUENCE</scope>
</reference>
<protein>
    <recommendedName>
        <fullName evidence="4">Phosphatase 2A Regulatory Subunit A helical domain-containing protein</fullName>
    </recommendedName>
</protein>
<dbReference type="GO" id="GO:0005737">
    <property type="term" value="C:cytoplasm"/>
    <property type="evidence" value="ECO:0000318"/>
    <property type="project" value="GO_Central"/>
</dbReference>
<dbReference type="Gene3D" id="1.25.10.10">
    <property type="entry name" value="Leucine-rich Repeat Variant"/>
    <property type="match status" value="2"/>
</dbReference>
<dbReference type="PROSITE" id="PS50077">
    <property type="entry name" value="HEAT_REPEAT"/>
    <property type="match status" value="3"/>
</dbReference>
<dbReference type="PANTHER" id="PTHR10648:SF1">
    <property type="entry name" value="SERINE_THREONINE-PROTEIN PHOSPHATASE 4 REGULATORY SUBUNIT 1"/>
    <property type="match status" value="1"/>
</dbReference>
<dbReference type="SUPFAM" id="SSF48371">
    <property type="entry name" value="ARM repeat"/>
    <property type="match status" value="1"/>
</dbReference>
<feature type="repeat" description="HEAT" evidence="2">
    <location>
        <begin position="180"/>
        <end position="219"/>
    </location>
</feature>
<proteinExistence type="predicted"/>
<feature type="repeat" description="HEAT" evidence="2">
    <location>
        <begin position="830"/>
        <end position="868"/>
    </location>
</feature>
<evidence type="ECO:0000313" key="6">
    <source>
        <dbReference type="Proteomes" id="UP000007110"/>
    </source>
</evidence>
<dbReference type="InterPro" id="IPR011989">
    <property type="entry name" value="ARM-like"/>
</dbReference>
<evidence type="ECO:0000256" key="1">
    <source>
        <dbReference type="ARBA" id="ARBA00022737"/>
    </source>
</evidence>
<keyword evidence="6" id="KW-1185">Reference proteome</keyword>
<feature type="compositionally biased region" description="Basic and acidic residues" evidence="3">
    <location>
        <begin position="455"/>
        <end position="477"/>
    </location>
</feature>
<keyword evidence="1" id="KW-0677">Repeat</keyword>
<dbReference type="InterPro" id="IPR016024">
    <property type="entry name" value="ARM-type_fold"/>
</dbReference>
<dbReference type="InParanoid" id="A0A7M7N7U7"/>
<dbReference type="CTD" id="9989"/>
<feature type="region of interest" description="Disordered" evidence="3">
    <location>
        <begin position="574"/>
        <end position="599"/>
    </location>
</feature>
<dbReference type="InterPro" id="IPR055231">
    <property type="entry name" value="2AA_helical"/>
</dbReference>
<dbReference type="RefSeq" id="XP_030831727.1">
    <property type="nucleotide sequence ID" value="XM_030975867.1"/>
</dbReference>
<dbReference type="Pfam" id="PF22956">
    <property type="entry name" value="VPS15-like_hel"/>
    <property type="match status" value="1"/>
</dbReference>
<dbReference type="AlphaFoldDB" id="A0A7M7N7U7"/>
<feature type="repeat" description="HEAT" evidence="2">
    <location>
        <begin position="220"/>
        <end position="258"/>
    </location>
</feature>
<sequence length="996" mass="111809">MHERGKHTWGKSVCYLLIACSRCRRCKKVEGEDGEIGMVSSAIDSPSPEESLTPLARLKKDINSDNVFNRQMVARGLLDTLRTVCDNEDDREAGLEAMSHLSEDIEPMVRAELMEQIPHIAMLCHEHQHLFPSTIQDYILPTVVRYLTDTNNQVRKTSQAALLVLLEQELVGRHDMEDQVCPVIVQLSSQDSSDDYRTEAVALMSKVAPLVGKDITENYFLPQFTELCKDSLFHIRKVCAANFGDICSVVGEEATEKLLLPRFEALCEDGVWGVRKACAECFMTVSWATSKPKRERELSNLFVHLLRDQSRWVRMAAFQALGPFISTFADPSISGIHLLYNADGTVQVAGVVPIDDDITSNKQTNNYPNNTDNRLAEHMVIDERSNSNSRSNKDGASNEQSTSRDRKTLHQGVGELNFKVGDGQPPANDDSPEYSSFLFWRQPVPVLGTGGKKKSSTDKEEEKAKEEKATEENKGETIEMESVETSSQDSKDSEDDSRTKDDRFTSTTQFAMGSSSSSNTGAAEKSLPDSGISSPEAVHEDNDNPASGEGAESKELKKDIQDLVQTISQMNLEGNGEDAASSSQSNDGEQTEADGNVKLHTADVSEANDITEMVMHLPSTQTLEQRIDDKTLSFVNGVLEEEEELNEWAEVEPSLNQVSPKQDVIPHMLLENYLSMTDPRIAQAVDTEIAKHCAYSLPGVALTLGRKNWYCLKDIYETLSSDMQWKVRRTLAFSIHEMALILGDSITSSDLVPIFNGFLRDLDEVRIGVLKHFADFVKLLQPELRRQYLNRMTDFLTTDNQRNWRFRLELAEQLILLCDLYDPSDVCDNILPIAMSLAGDRVADVRFTSYKLLSVIAKIVLSSNNGDLRQTFVQEVVTNYAQSSRWAYRQAFCHLCQRLLQDQAVEPNVFAVEFLPSLLQLEDDPIPNVRLTLARTVTEYILLISYFDHIENPYREHMLACLSRLRGDEDRDVRFYSCLGPSGDTKVHYAEGELPV</sequence>
<feature type="compositionally biased region" description="Polar residues" evidence="3">
    <location>
        <begin position="505"/>
        <end position="521"/>
    </location>
</feature>
<dbReference type="GeneID" id="576704"/>
<name>A0A7M7N7U7_STRPU</name>
<dbReference type="InterPro" id="IPR051023">
    <property type="entry name" value="PP2A_Regulatory_Subunit_A"/>
</dbReference>
<dbReference type="OrthoDB" id="340346at2759"/>
<dbReference type="KEGG" id="spu:576704"/>
<dbReference type="OMA" id="CYIHNDS"/>
<dbReference type="GO" id="GO:0019888">
    <property type="term" value="F:protein phosphatase regulator activity"/>
    <property type="evidence" value="ECO:0000318"/>
    <property type="project" value="GO_Central"/>
</dbReference>
<organism evidence="5 6">
    <name type="scientific">Strongylocentrotus purpuratus</name>
    <name type="common">Purple sea urchin</name>
    <dbReference type="NCBI Taxonomy" id="7668"/>
    <lineage>
        <taxon>Eukaryota</taxon>
        <taxon>Metazoa</taxon>
        <taxon>Echinodermata</taxon>
        <taxon>Eleutherozoa</taxon>
        <taxon>Echinozoa</taxon>
        <taxon>Echinoidea</taxon>
        <taxon>Euechinoidea</taxon>
        <taxon>Echinacea</taxon>
        <taxon>Camarodonta</taxon>
        <taxon>Echinidea</taxon>
        <taxon>Strongylocentrotidae</taxon>
        <taxon>Strongylocentrotus</taxon>
    </lineage>
</organism>